<evidence type="ECO:0000259" key="3">
    <source>
        <dbReference type="PROSITE" id="PS50887"/>
    </source>
</evidence>
<dbReference type="PROSITE" id="PS50885">
    <property type="entry name" value="HAMP"/>
    <property type="match status" value="1"/>
</dbReference>
<dbReference type="InterPro" id="IPR000160">
    <property type="entry name" value="GGDEF_dom"/>
</dbReference>
<dbReference type="Gene3D" id="3.30.70.270">
    <property type="match status" value="1"/>
</dbReference>
<dbReference type="FunFam" id="3.20.20.450:FF:000001">
    <property type="entry name" value="Cyclic di-GMP phosphodiesterase yahA"/>
    <property type="match status" value="1"/>
</dbReference>
<dbReference type="Gene3D" id="6.10.340.10">
    <property type="match status" value="1"/>
</dbReference>
<dbReference type="CDD" id="cd01949">
    <property type="entry name" value="GGDEF"/>
    <property type="match status" value="1"/>
</dbReference>
<dbReference type="SMART" id="SM00304">
    <property type="entry name" value="HAMP"/>
    <property type="match status" value="1"/>
</dbReference>
<dbReference type="SMART" id="SM00267">
    <property type="entry name" value="GGDEF"/>
    <property type="match status" value="1"/>
</dbReference>
<dbReference type="InterPro" id="IPR035919">
    <property type="entry name" value="EAL_sf"/>
</dbReference>
<dbReference type="GO" id="GO:0007165">
    <property type="term" value="P:signal transduction"/>
    <property type="evidence" value="ECO:0007669"/>
    <property type="project" value="InterPro"/>
</dbReference>
<dbReference type="CDD" id="cd01948">
    <property type="entry name" value="EAL"/>
    <property type="match status" value="1"/>
</dbReference>
<feature type="domain" description="HAMP" evidence="2">
    <location>
        <begin position="308"/>
        <end position="361"/>
    </location>
</feature>
<dbReference type="OrthoDB" id="9813903at2"/>
<dbReference type="EMBL" id="JACHHO010000001">
    <property type="protein sequence ID" value="MBB5203031.1"/>
    <property type="molecule type" value="Genomic_DNA"/>
</dbReference>
<dbReference type="InterPro" id="IPR003660">
    <property type="entry name" value="HAMP_dom"/>
</dbReference>
<organism evidence="4 5">
    <name type="scientific">Inhella inkyongensis</name>
    <dbReference type="NCBI Taxonomy" id="392593"/>
    <lineage>
        <taxon>Bacteria</taxon>
        <taxon>Pseudomonadati</taxon>
        <taxon>Pseudomonadota</taxon>
        <taxon>Betaproteobacteria</taxon>
        <taxon>Burkholderiales</taxon>
        <taxon>Sphaerotilaceae</taxon>
        <taxon>Inhella</taxon>
    </lineage>
</organism>
<evidence type="ECO:0000313" key="4">
    <source>
        <dbReference type="EMBL" id="MBB5203031.1"/>
    </source>
</evidence>
<dbReference type="Proteomes" id="UP000554837">
    <property type="component" value="Unassembled WGS sequence"/>
</dbReference>
<dbReference type="GO" id="GO:0071111">
    <property type="term" value="F:cyclic-guanylate-specific phosphodiesterase activity"/>
    <property type="evidence" value="ECO:0007669"/>
    <property type="project" value="InterPro"/>
</dbReference>
<evidence type="ECO:0000259" key="2">
    <source>
        <dbReference type="PROSITE" id="PS50885"/>
    </source>
</evidence>
<evidence type="ECO:0000259" key="1">
    <source>
        <dbReference type="PROSITE" id="PS50883"/>
    </source>
</evidence>
<dbReference type="InterPro" id="IPR050706">
    <property type="entry name" value="Cyclic-di-GMP_PDE-like"/>
</dbReference>
<dbReference type="Gene3D" id="3.20.20.450">
    <property type="entry name" value="EAL domain"/>
    <property type="match status" value="1"/>
</dbReference>
<dbReference type="InterPro" id="IPR029787">
    <property type="entry name" value="Nucleotide_cyclase"/>
</dbReference>
<dbReference type="PROSITE" id="PS50883">
    <property type="entry name" value="EAL"/>
    <property type="match status" value="1"/>
</dbReference>
<dbReference type="PANTHER" id="PTHR33121">
    <property type="entry name" value="CYCLIC DI-GMP PHOSPHODIESTERASE PDEF"/>
    <property type="match status" value="1"/>
</dbReference>
<dbReference type="SUPFAM" id="SSF158472">
    <property type="entry name" value="HAMP domain-like"/>
    <property type="match status" value="1"/>
</dbReference>
<gene>
    <name evidence="4" type="ORF">HNQ51_000324</name>
</gene>
<protein>
    <submittedName>
        <fullName evidence="4">Diguanylate cyclase (GGDEF)-like protein</fullName>
    </submittedName>
</protein>
<dbReference type="InterPro" id="IPR001633">
    <property type="entry name" value="EAL_dom"/>
</dbReference>
<accession>A0A840S2X3</accession>
<dbReference type="SMART" id="SM00052">
    <property type="entry name" value="EAL"/>
    <property type="match status" value="1"/>
</dbReference>
<dbReference type="InterPro" id="IPR043128">
    <property type="entry name" value="Rev_trsase/Diguanyl_cyclase"/>
</dbReference>
<feature type="domain" description="GGDEF" evidence="3">
    <location>
        <begin position="398"/>
        <end position="529"/>
    </location>
</feature>
<dbReference type="Pfam" id="PF00672">
    <property type="entry name" value="HAMP"/>
    <property type="match status" value="1"/>
</dbReference>
<reference evidence="4 5" key="1">
    <citation type="submission" date="2020-08" db="EMBL/GenBank/DDBJ databases">
        <title>Genomic Encyclopedia of Type Strains, Phase IV (KMG-IV): sequencing the most valuable type-strain genomes for metagenomic binning, comparative biology and taxonomic classification.</title>
        <authorList>
            <person name="Goeker M."/>
        </authorList>
    </citation>
    <scope>NUCLEOTIDE SEQUENCE [LARGE SCALE GENOMIC DNA]</scope>
    <source>
        <strain evidence="4 5">DSM 23958</strain>
    </source>
</reference>
<dbReference type="RefSeq" id="WP_138857881.1">
    <property type="nucleotide sequence ID" value="NZ_CP040709.1"/>
</dbReference>
<dbReference type="Pfam" id="PF00563">
    <property type="entry name" value="EAL"/>
    <property type="match status" value="1"/>
</dbReference>
<dbReference type="InterPro" id="IPR029150">
    <property type="entry name" value="dCache_3"/>
</dbReference>
<sequence length="804" mass="87675">MRRPAYLNVQRLEGRIVALFLGLLLLVQLGGFGLVQRAIHANAVASIDKNLKDTEWRLQFLLAQRMQRLHDKAVLLAADSGLRQAIGLMHDEAGAETLRDALQNHAQRIGASLAVFTDPNQQVVAAVGPQAERLRELARELQGAPPQELAAQLTLIDGRAYQLAKVAVNTPAPAGELVLGFALDAEVLINLEQLTNVESLLMVPDAAAWRLALAVIDAGEAQTLIDAAAQGRVGSAKAINLTWHEETWRARLMTLPALGTPTKAGLHALLRASVDTAVKPYKELQGNLLILTLAGVAAFALGAVLTARRIGGPIKGLARSAERLGQGDYDSPVAQPEAVQEVRDLATALESMRGGIKTREAEVHRLAYWDPLTGLPNRAQFMQQLRERLRERLQQPGGALAVLMLDLDRFKHVNDVLGPAVGDQLLQRVGERLRALAPEPHLLARLGGDEFALMVEGAKAQDALQLAQQISRSFEAPLCIGEQTIDVGAGIGVALYPEHAQEAEGLMSQAEAAMYGAKRAQLGVALYDPAQDDRSQASLGLLSELRRAVEHNELRLYLQPKLDLHTRSVQSAEALVRWQHPTRGLVPPGLFIPFAEQTGFVRQLSAWVLRESARFASAAAAAGQPLRISVNLSTRDLLDADLPDKIRQLLDEAQADPSQLCLEITESAIMDDPERALRTTEQLHAMGFKLAIDDFGTGYSSLAYLKRLPVQELKIDQSFVMAMETEADDRKIVRSTIDLAHNLGLSVVAEGIETLPALRLLAQWGCDEAQGYYMAKPMPCDQFLAWQRQWSAPSWDDGADPLTR</sequence>
<comment type="caution">
    <text evidence="4">The sequence shown here is derived from an EMBL/GenBank/DDBJ whole genome shotgun (WGS) entry which is preliminary data.</text>
</comment>
<feature type="domain" description="EAL" evidence="1">
    <location>
        <begin position="538"/>
        <end position="791"/>
    </location>
</feature>
<dbReference type="CDD" id="cd06225">
    <property type="entry name" value="HAMP"/>
    <property type="match status" value="1"/>
</dbReference>
<dbReference type="Pfam" id="PF14827">
    <property type="entry name" value="dCache_3"/>
    <property type="match status" value="1"/>
</dbReference>
<evidence type="ECO:0000313" key="5">
    <source>
        <dbReference type="Proteomes" id="UP000554837"/>
    </source>
</evidence>
<dbReference type="SUPFAM" id="SSF55073">
    <property type="entry name" value="Nucleotide cyclase"/>
    <property type="match status" value="1"/>
</dbReference>
<name>A0A840S2X3_9BURK</name>
<dbReference type="AlphaFoldDB" id="A0A840S2X3"/>
<keyword evidence="5" id="KW-1185">Reference proteome</keyword>
<dbReference type="Pfam" id="PF00990">
    <property type="entry name" value="GGDEF"/>
    <property type="match status" value="1"/>
</dbReference>
<dbReference type="SUPFAM" id="SSF141868">
    <property type="entry name" value="EAL domain-like"/>
    <property type="match status" value="1"/>
</dbReference>
<dbReference type="PANTHER" id="PTHR33121:SF79">
    <property type="entry name" value="CYCLIC DI-GMP PHOSPHODIESTERASE PDED-RELATED"/>
    <property type="match status" value="1"/>
</dbReference>
<dbReference type="GO" id="GO:0016020">
    <property type="term" value="C:membrane"/>
    <property type="evidence" value="ECO:0007669"/>
    <property type="project" value="InterPro"/>
</dbReference>
<dbReference type="NCBIfam" id="TIGR00254">
    <property type="entry name" value="GGDEF"/>
    <property type="match status" value="1"/>
</dbReference>
<dbReference type="PROSITE" id="PS50887">
    <property type="entry name" value="GGDEF"/>
    <property type="match status" value="1"/>
</dbReference>
<proteinExistence type="predicted"/>